<accession>A0A2Z4LQL5</accession>
<evidence type="ECO:0000256" key="1">
    <source>
        <dbReference type="SAM" id="MobiDB-lite"/>
    </source>
</evidence>
<proteinExistence type="predicted"/>
<dbReference type="InterPro" id="IPR025381">
    <property type="entry name" value="DUF4296"/>
</dbReference>
<feature type="compositionally biased region" description="Polar residues" evidence="1">
    <location>
        <begin position="129"/>
        <end position="144"/>
    </location>
</feature>
<reference evidence="3 4" key="1">
    <citation type="submission" date="2018-06" db="EMBL/GenBank/DDBJ databases">
        <title>Spongiibacterium sp. HME9304 Genome sequencing and assembly.</title>
        <authorList>
            <person name="Kang H."/>
            <person name="Kim H."/>
            <person name="Joh K."/>
        </authorList>
    </citation>
    <scope>NUCLEOTIDE SEQUENCE [LARGE SCALE GENOMIC DNA]</scope>
    <source>
        <strain evidence="3 4">HME9304</strain>
    </source>
</reference>
<feature type="region of interest" description="Disordered" evidence="1">
    <location>
        <begin position="108"/>
        <end position="144"/>
    </location>
</feature>
<gene>
    <name evidence="3" type="ORF">HME9304_01106</name>
</gene>
<evidence type="ECO:0000313" key="3">
    <source>
        <dbReference type="EMBL" id="AWX44106.1"/>
    </source>
</evidence>
<sequence>MFLPLLGLLFFSCGEKVVEKPENLIPKDKMVNILYDLSILKASKSSYRNMMDEVGIETMDFLYKKYQIDSAQLSQSNLYYASLPLEYQAIYEEIEAILKEKHAALEETTQNRNDSIAKTRKVDLDSIKRPSTTKTGDSINAPKT</sequence>
<dbReference type="AlphaFoldDB" id="A0A2Z4LQL5"/>
<name>A0A2Z4LQL5_9FLAO</name>
<dbReference type="KEGG" id="spon:HME9304_01106"/>
<dbReference type="Proteomes" id="UP000248536">
    <property type="component" value="Chromosome"/>
</dbReference>
<evidence type="ECO:0000259" key="2">
    <source>
        <dbReference type="Pfam" id="PF14129"/>
    </source>
</evidence>
<feature type="domain" description="DUF4296" evidence="2">
    <location>
        <begin position="21"/>
        <end position="102"/>
    </location>
</feature>
<protein>
    <recommendedName>
        <fullName evidence="2">DUF4296 domain-containing protein</fullName>
    </recommendedName>
</protein>
<feature type="compositionally biased region" description="Basic and acidic residues" evidence="1">
    <location>
        <begin position="115"/>
        <end position="128"/>
    </location>
</feature>
<keyword evidence="4" id="KW-1185">Reference proteome</keyword>
<dbReference type="Pfam" id="PF14129">
    <property type="entry name" value="DUF4296"/>
    <property type="match status" value="1"/>
</dbReference>
<evidence type="ECO:0000313" key="4">
    <source>
        <dbReference type="Proteomes" id="UP000248536"/>
    </source>
</evidence>
<dbReference type="EMBL" id="CP030104">
    <property type="protein sequence ID" value="AWX44106.1"/>
    <property type="molecule type" value="Genomic_DNA"/>
</dbReference>
<organism evidence="3 4">
    <name type="scientific">Flagellimonas maritima</name>
    <dbReference type="NCBI Taxonomy" id="1383885"/>
    <lineage>
        <taxon>Bacteria</taxon>
        <taxon>Pseudomonadati</taxon>
        <taxon>Bacteroidota</taxon>
        <taxon>Flavobacteriia</taxon>
        <taxon>Flavobacteriales</taxon>
        <taxon>Flavobacteriaceae</taxon>
        <taxon>Flagellimonas</taxon>
    </lineage>
</organism>